<dbReference type="InterPro" id="IPR051121">
    <property type="entry name" value="FAH"/>
</dbReference>
<evidence type="ECO:0000313" key="4">
    <source>
        <dbReference type="EMBL" id="XDK33793.1"/>
    </source>
</evidence>
<dbReference type="EMBL" id="CP162599">
    <property type="protein sequence ID" value="XDK33793.1"/>
    <property type="molecule type" value="Genomic_DNA"/>
</dbReference>
<dbReference type="AlphaFoldDB" id="A0AB39HVK3"/>
<dbReference type="RefSeq" id="WP_368654471.1">
    <property type="nucleotide sequence ID" value="NZ_CP162599.1"/>
</dbReference>
<dbReference type="InterPro" id="IPR011234">
    <property type="entry name" value="Fumarylacetoacetase-like_C"/>
</dbReference>
<dbReference type="GO" id="GO:0019752">
    <property type="term" value="P:carboxylic acid metabolic process"/>
    <property type="evidence" value="ECO:0007669"/>
    <property type="project" value="UniProtKB-ARBA"/>
</dbReference>
<evidence type="ECO:0000259" key="3">
    <source>
        <dbReference type="Pfam" id="PF01557"/>
    </source>
</evidence>
<dbReference type="FunFam" id="3.90.850.10:FF:000002">
    <property type="entry name" value="2-hydroxyhepta-2,4-diene-1,7-dioate isomerase"/>
    <property type="match status" value="1"/>
</dbReference>
<dbReference type="PANTHER" id="PTHR42796:SF4">
    <property type="entry name" value="FUMARYLACETOACETATE HYDROLASE DOMAIN-CONTAINING PROTEIN 2A"/>
    <property type="match status" value="1"/>
</dbReference>
<proteinExistence type="inferred from homology"/>
<comment type="similarity">
    <text evidence="1">Belongs to the FAH family.</text>
</comment>
<gene>
    <name evidence="4" type="ORF">AB4Y30_05415</name>
</gene>
<protein>
    <submittedName>
        <fullName evidence="4">Fumarylacetoacetate hydrolase family protein</fullName>
    </submittedName>
</protein>
<dbReference type="GO" id="GO:0046872">
    <property type="term" value="F:metal ion binding"/>
    <property type="evidence" value="ECO:0007669"/>
    <property type="project" value="UniProtKB-KW"/>
</dbReference>
<sequence length="312" mass="34867">MKLVSYKAKANQSSARMGFIVENKVVDLQESYRLAMFAEENLSAIEEIDKELPACPNAFYRIGQPAFDKAKAAYEYSLQVDKSDVISLDREKVTLETPIPEPRKIICIGRNYIEHAAEMESDVPEFPVLFTKYATSLIGPEDAIEKTPQTEKLDYEVELCIVVGKEAREVKKEDAFAYIAGYTIGNDTTARDLQKRTPQWLQGKAIDRTSPIGPWVVSADELSDPANLNVRSYVNGEKRQDSNTNKLIFDVPFLMEFISHLVTLEPGDIIMTGTPDGVGVAMKPPQFLQAGDIVTLEIENIGTLENKVIDRP</sequence>
<dbReference type="SUPFAM" id="SSF56529">
    <property type="entry name" value="FAH"/>
    <property type="match status" value="1"/>
</dbReference>
<evidence type="ECO:0000256" key="2">
    <source>
        <dbReference type="ARBA" id="ARBA00022723"/>
    </source>
</evidence>
<dbReference type="GO" id="GO:0016853">
    <property type="term" value="F:isomerase activity"/>
    <property type="evidence" value="ECO:0007669"/>
    <property type="project" value="UniProtKB-ARBA"/>
</dbReference>
<dbReference type="InterPro" id="IPR036663">
    <property type="entry name" value="Fumarylacetoacetase_C_sf"/>
</dbReference>
<keyword evidence="2" id="KW-0479">Metal-binding</keyword>
<dbReference type="GO" id="GO:0016787">
    <property type="term" value="F:hydrolase activity"/>
    <property type="evidence" value="ECO:0007669"/>
    <property type="project" value="UniProtKB-KW"/>
</dbReference>
<accession>A0AB39HVK3</accession>
<keyword evidence="4" id="KW-0378">Hydrolase</keyword>
<feature type="domain" description="Fumarylacetoacetase-like C-terminal" evidence="3">
    <location>
        <begin position="104"/>
        <end position="308"/>
    </location>
</feature>
<dbReference type="Pfam" id="PF01557">
    <property type="entry name" value="FAA_hydrolase"/>
    <property type="match status" value="1"/>
</dbReference>
<evidence type="ECO:0000256" key="1">
    <source>
        <dbReference type="ARBA" id="ARBA00010211"/>
    </source>
</evidence>
<reference evidence="4" key="1">
    <citation type="submission" date="2024-07" db="EMBL/GenBank/DDBJ databases">
        <title>Halotolerant mesophilic bacterium Ornithinibacillus sp. 4-3, sp. nov., isolated from soil.</title>
        <authorList>
            <person name="Sidarenka A.V."/>
            <person name="Guliayeva D.E."/>
            <person name="Leanovich S.I."/>
            <person name="Hileuskaya K.S."/>
            <person name="Akhremchuk A.E."/>
            <person name="Sikolenko M.A."/>
            <person name="Valentovich L.N."/>
        </authorList>
    </citation>
    <scope>NUCLEOTIDE SEQUENCE</scope>
    <source>
        <strain evidence="4">4-3</strain>
    </source>
</reference>
<dbReference type="Gene3D" id="3.90.850.10">
    <property type="entry name" value="Fumarylacetoacetase-like, C-terminal domain"/>
    <property type="match status" value="1"/>
</dbReference>
<name>A0AB39HVK3_9BACI</name>
<dbReference type="PANTHER" id="PTHR42796">
    <property type="entry name" value="FUMARYLACETOACETATE HYDROLASE DOMAIN-CONTAINING PROTEIN 2A-RELATED"/>
    <property type="match status" value="1"/>
</dbReference>
<organism evidence="4">
    <name type="scientific">Ornithinibacillus sp. 4-3</name>
    <dbReference type="NCBI Taxonomy" id="3231488"/>
    <lineage>
        <taxon>Bacteria</taxon>
        <taxon>Bacillati</taxon>
        <taxon>Bacillota</taxon>
        <taxon>Bacilli</taxon>
        <taxon>Bacillales</taxon>
        <taxon>Bacillaceae</taxon>
        <taxon>Ornithinibacillus</taxon>
    </lineage>
</organism>